<dbReference type="GeneID" id="100897872"/>
<dbReference type="PRINTS" id="PR00452">
    <property type="entry name" value="SH3DOMAIN"/>
</dbReference>
<keyword evidence="12" id="KW-1185">Reference proteome</keyword>
<dbReference type="GO" id="GO:0005884">
    <property type="term" value="C:actin filament"/>
    <property type="evidence" value="ECO:0007669"/>
    <property type="project" value="TreeGrafter"/>
</dbReference>
<dbReference type="CDD" id="cd11960">
    <property type="entry name" value="SH3_Abp1_eu"/>
    <property type="match status" value="1"/>
</dbReference>
<dbReference type="SMART" id="SM00102">
    <property type="entry name" value="ADF"/>
    <property type="match status" value="1"/>
</dbReference>
<dbReference type="InterPro" id="IPR036028">
    <property type="entry name" value="SH3-like_dom_sf"/>
</dbReference>
<dbReference type="GO" id="GO:0051015">
    <property type="term" value="F:actin filament binding"/>
    <property type="evidence" value="ECO:0007669"/>
    <property type="project" value="TreeGrafter"/>
</dbReference>
<reference evidence="13" key="1">
    <citation type="submission" date="2025-08" db="UniProtKB">
        <authorList>
            <consortium name="RefSeq"/>
        </authorList>
    </citation>
    <scope>IDENTIFICATION</scope>
</reference>
<evidence type="ECO:0000256" key="5">
    <source>
        <dbReference type="ARBA" id="ARBA00023054"/>
    </source>
</evidence>
<keyword evidence="3 8" id="KW-0728">SH3 domain</keyword>
<sequence>MSTINLLAHQKELKEAWEEVLDQNRPTNWALFGYEGQTYNLMLVSKGDGGLEELQDEFQSAAIMYAFCTVSIPPSGVKRNVLINWQGEGAPVVRKGCCANHLAEVERFFKGHQLTINARSDDEVEPRAILEQLVKCCAAASIQRASDSIVDNPSAGPVSSVYQRVQPQKDVTSMSEREKFWQQQQEEEKRRAKEEKKNMEQRQRNLKDEELRRETNAAKAREEKYRQDSIEKTANGHNGRKASSGSVKKIDTSMWEKQIAAAEKEGKPAIPLPSQKVMRKKNIGGVSAVFENQKPAEPTASTNKNNVPGKIVIPKFENKPVEKTVIQMPQKTEDKEYSYTKNLLTENRRESLDTGNNHEEEQDWEEEPLEEPPTKIPDPLVDAMVEQGIIPMVPQTPATNTISASSQPEPEPEPTVPLDKGQCARALYDYRAADDTEISFDPNDIISNIDQIDEGWWQGVAPDGMFGLFPANYVELI</sequence>
<feature type="region of interest" description="Disordered" evidence="9">
    <location>
        <begin position="344"/>
        <end position="375"/>
    </location>
</feature>
<evidence type="ECO:0000256" key="6">
    <source>
        <dbReference type="ARBA" id="ARBA00023203"/>
    </source>
</evidence>
<dbReference type="Pfam" id="PF00018">
    <property type="entry name" value="SH3_1"/>
    <property type="match status" value="1"/>
</dbReference>
<comment type="subcellular location">
    <subcellularLocation>
        <location evidence="1">Cytoplasm</location>
        <location evidence="1">Cytoskeleton</location>
    </subcellularLocation>
</comment>
<gene>
    <name evidence="13" type="primary">LOC100897872</name>
</gene>
<dbReference type="GO" id="GO:0030027">
    <property type="term" value="C:lamellipodium"/>
    <property type="evidence" value="ECO:0007669"/>
    <property type="project" value="TreeGrafter"/>
</dbReference>
<dbReference type="GO" id="GO:0045211">
    <property type="term" value="C:postsynaptic membrane"/>
    <property type="evidence" value="ECO:0007669"/>
    <property type="project" value="TreeGrafter"/>
</dbReference>
<proteinExistence type="inferred from homology"/>
<feature type="domain" description="SH3" evidence="10">
    <location>
        <begin position="419"/>
        <end position="477"/>
    </location>
</feature>
<dbReference type="FunFam" id="2.30.30.40:FF:000046">
    <property type="entry name" value="Drebrin-like protein isoform B"/>
    <property type="match status" value="1"/>
</dbReference>
<dbReference type="PANTHER" id="PTHR10829:SF25">
    <property type="entry name" value="DREBRIN-LIKE PROTEIN"/>
    <property type="match status" value="1"/>
</dbReference>
<organism evidence="12 13">
    <name type="scientific">Galendromus occidentalis</name>
    <name type="common">western predatory mite</name>
    <dbReference type="NCBI Taxonomy" id="34638"/>
    <lineage>
        <taxon>Eukaryota</taxon>
        <taxon>Metazoa</taxon>
        <taxon>Ecdysozoa</taxon>
        <taxon>Arthropoda</taxon>
        <taxon>Chelicerata</taxon>
        <taxon>Arachnida</taxon>
        <taxon>Acari</taxon>
        <taxon>Parasitiformes</taxon>
        <taxon>Mesostigmata</taxon>
        <taxon>Gamasina</taxon>
        <taxon>Phytoseioidea</taxon>
        <taxon>Phytoseiidae</taxon>
        <taxon>Typhlodrominae</taxon>
        <taxon>Galendromus</taxon>
    </lineage>
</organism>
<evidence type="ECO:0000256" key="7">
    <source>
        <dbReference type="ARBA" id="ARBA00023212"/>
    </source>
</evidence>
<dbReference type="SUPFAM" id="SSF55753">
    <property type="entry name" value="Actin depolymerizing proteins"/>
    <property type="match status" value="1"/>
</dbReference>
<dbReference type="PROSITE" id="PS51263">
    <property type="entry name" value="ADF_H"/>
    <property type="match status" value="1"/>
</dbReference>
<evidence type="ECO:0000313" key="12">
    <source>
        <dbReference type="Proteomes" id="UP000694867"/>
    </source>
</evidence>
<dbReference type="PANTHER" id="PTHR10829">
    <property type="entry name" value="CORTACTIN AND DREBRIN"/>
    <property type="match status" value="1"/>
</dbReference>
<keyword evidence="4" id="KW-0963">Cytoplasm</keyword>
<dbReference type="KEGG" id="goe:100897872"/>
<feature type="compositionally biased region" description="Polar residues" evidence="9">
    <location>
        <begin position="397"/>
        <end position="407"/>
    </location>
</feature>
<dbReference type="SMART" id="SM00326">
    <property type="entry name" value="SH3"/>
    <property type="match status" value="1"/>
</dbReference>
<keyword evidence="5" id="KW-0175">Coiled coil</keyword>
<evidence type="ECO:0000313" key="13">
    <source>
        <dbReference type="RefSeq" id="XP_003739768.1"/>
    </source>
</evidence>
<dbReference type="Pfam" id="PF00241">
    <property type="entry name" value="Cofilin_ADF"/>
    <property type="match status" value="1"/>
</dbReference>
<keyword evidence="6" id="KW-0009">Actin-binding</keyword>
<dbReference type="Proteomes" id="UP000694867">
    <property type="component" value="Unplaced"/>
</dbReference>
<evidence type="ECO:0000256" key="2">
    <source>
        <dbReference type="ARBA" id="ARBA00011039"/>
    </source>
</evidence>
<dbReference type="GO" id="GO:0048812">
    <property type="term" value="P:neuron projection morphogenesis"/>
    <property type="evidence" value="ECO:0007669"/>
    <property type="project" value="TreeGrafter"/>
</dbReference>
<feature type="compositionally biased region" description="Basic and acidic residues" evidence="9">
    <location>
        <begin position="346"/>
        <end position="359"/>
    </location>
</feature>
<dbReference type="Gene3D" id="3.40.20.10">
    <property type="entry name" value="Severin"/>
    <property type="match status" value="1"/>
</dbReference>
<dbReference type="AlphaFoldDB" id="A0AAJ6VWG7"/>
<feature type="region of interest" description="Disordered" evidence="9">
    <location>
        <begin position="397"/>
        <end position="419"/>
    </location>
</feature>
<evidence type="ECO:0000256" key="9">
    <source>
        <dbReference type="SAM" id="MobiDB-lite"/>
    </source>
</evidence>
<protein>
    <submittedName>
        <fullName evidence="13">Drebrin-like protein B</fullName>
    </submittedName>
</protein>
<feature type="compositionally biased region" description="Polar residues" evidence="9">
    <location>
        <begin position="160"/>
        <end position="174"/>
    </location>
</feature>
<name>A0AAJ6VWG7_9ACAR</name>
<feature type="region of interest" description="Disordered" evidence="9">
    <location>
        <begin position="148"/>
        <end position="250"/>
    </location>
</feature>
<dbReference type="GO" id="GO:0098974">
    <property type="term" value="P:postsynaptic actin cytoskeleton organization"/>
    <property type="evidence" value="ECO:0007669"/>
    <property type="project" value="TreeGrafter"/>
</dbReference>
<dbReference type="Gene3D" id="2.30.30.40">
    <property type="entry name" value="SH3 Domains"/>
    <property type="match status" value="1"/>
</dbReference>
<dbReference type="GO" id="GO:0030427">
    <property type="term" value="C:site of polarized growth"/>
    <property type="evidence" value="ECO:0007669"/>
    <property type="project" value="TreeGrafter"/>
</dbReference>
<evidence type="ECO:0000256" key="8">
    <source>
        <dbReference type="PROSITE-ProRule" id="PRU00192"/>
    </source>
</evidence>
<feature type="compositionally biased region" description="Acidic residues" evidence="9">
    <location>
        <begin position="360"/>
        <end position="370"/>
    </location>
</feature>
<evidence type="ECO:0000256" key="4">
    <source>
        <dbReference type="ARBA" id="ARBA00022490"/>
    </source>
</evidence>
<dbReference type="GO" id="GO:0030833">
    <property type="term" value="P:regulation of actin filament polymerization"/>
    <property type="evidence" value="ECO:0007669"/>
    <property type="project" value="TreeGrafter"/>
</dbReference>
<feature type="compositionally biased region" description="Basic and acidic residues" evidence="9">
    <location>
        <begin position="175"/>
        <end position="231"/>
    </location>
</feature>
<dbReference type="GO" id="GO:0030425">
    <property type="term" value="C:dendrite"/>
    <property type="evidence" value="ECO:0007669"/>
    <property type="project" value="TreeGrafter"/>
</dbReference>
<dbReference type="InterPro" id="IPR002108">
    <property type="entry name" value="ADF-H"/>
</dbReference>
<accession>A0AAJ6VWG7</accession>
<evidence type="ECO:0000256" key="3">
    <source>
        <dbReference type="ARBA" id="ARBA00022443"/>
    </source>
</evidence>
<dbReference type="InterPro" id="IPR029006">
    <property type="entry name" value="ADF-H/Gelsolin-like_dom_sf"/>
</dbReference>
<dbReference type="GO" id="GO:0045773">
    <property type="term" value="P:positive regulation of axon extension"/>
    <property type="evidence" value="ECO:0007669"/>
    <property type="project" value="TreeGrafter"/>
</dbReference>
<dbReference type="GO" id="GO:0030864">
    <property type="term" value="C:cortical actin cytoskeleton"/>
    <property type="evidence" value="ECO:0007669"/>
    <property type="project" value="TreeGrafter"/>
</dbReference>
<dbReference type="RefSeq" id="XP_003739768.1">
    <property type="nucleotide sequence ID" value="XM_003739720.2"/>
</dbReference>
<evidence type="ECO:0000256" key="1">
    <source>
        <dbReference type="ARBA" id="ARBA00004245"/>
    </source>
</evidence>
<dbReference type="PROSITE" id="PS50002">
    <property type="entry name" value="SH3"/>
    <property type="match status" value="1"/>
</dbReference>
<dbReference type="SUPFAM" id="SSF50044">
    <property type="entry name" value="SH3-domain"/>
    <property type="match status" value="1"/>
</dbReference>
<keyword evidence="7" id="KW-0206">Cytoskeleton</keyword>
<dbReference type="InterPro" id="IPR035717">
    <property type="entry name" value="Drebrin-like_SH3"/>
</dbReference>
<dbReference type="InterPro" id="IPR001452">
    <property type="entry name" value="SH3_domain"/>
</dbReference>
<evidence type="ECO:0000259" key="11">
    <source>
        <dbReference type="PROSITE" id="PS51263"/>
    </source>
</evidence>
<evidence type="ECO:0000259" key="10">
    <source>
        <dbReference type="PROSITE" id="PS50002"/>
    </source>
</evidence>
<dbReference type="CDD" id="cd11281">
    <property type="entry name" value="ADF_drebrin_like"/>
    <property type="match status" value="1"/>
</dbReference>
<dbReference type="CTD" id="39520"/>
<dbReference type="GO" id="GO:0014069">
    <property type="term" value="C:postsynaptic density"/>
    <property type="evidence" value="ECO:0007669"/>
    <property type="project" value="TreeGrafter"/>
</dbReference>
<comment type="similarity">
    <text evidence="2">Belongs to the ABP1 family.</text>
</comment>
<feature type="domain" description="ADF-H" evidence="11">
    <location>
        <begin position="5"/>
        <end position="134"/>
    </location>
</feature>